<keyword evidence="2" id="KW-1185">Reference proteome</keyword>
<dbReference type="Proteomes" id="UP000314294">
    <property type="component" value="Unassembled WGS sequence"/>
</dbReference>
<dbReference type="EMBL" id="SRLO01000163">
    <property type="protein sequence ID" value="TNN70479.1"/>
    <property type="molecule type" value="Genomic_DNA"/>
</dbReference>
<protein>
    <submittedName>
        <fullName evidence="1">Uncharacterized protein</fullName>
    </submittedName>
</protein>
<dbReference type="AlphaFoldDB" id="A0A4Z2HXA8"/>
<evidence type="ECO:0000313" key="2">
    <source>
        <dbReference type="Proteomes" id="UP000314294"/>
    </source>
</evidence>
<proteinExistence type="predicted"/>
<sequence length="248" mass="27819">MRVFDFSVQRLDGCYAPCPRVYVEKVVGAAVKQGFHAVLQPPCIPIIRVSGFQGDDPRAGRLILRDGHLIVGQLELRRRVRLSLPPADQCPRLPYALRDELMLLMHFHERQPQQHREPGGARGAAQRALQSHRALCAALQTHVFRQEQSPAREHCAELFADAHAVRKGDGAREAVLAVDKHIELCQNIVPGRPGNGPEVNRRRVPRRVRALNFAGQTDEPIVSPNLEKALDEFWGQSPVQFRSPSRAK</sequence>
<organism evidence="1 2">
    <name type="scientific">Liparis tanakae</name>
    <name type="common">Tanaka's snailfish</name>
    <dbReference type="NCBI Taxonomy" id="230148"/>
    <lineage>
        <taxon>Eukaryota</taxon>
        <taxon>Metazoa</taxon>
        <taxon>Chordata</taxon>
        <taxon>Craniata</taxon>
        <taxon>Vertebrata</taxon>
        <taxon>Euteleostomi</taxon>
        <taxon>Actinopterygii</taxon>
        <taxon>Neopterygii</taxon>
        <taxon>Teleostei</taxon>
        <taxon>Neoteleostei</taxon>
        <taxon>Acanthomorphata</taxon>
        <taxon>Eupercaria</taxon>
        <taxon>Perciformes</taxon>
        <taxon>Cottioidei</taxon>
        <taxon>Cottales</taxon>
        <taxon>Liparidae</taxon>
        <taxon>Liparis</taxon>
    </lineage>
</organism>
<evidence type="ECO:0000313" key="1">
    <source>
        <dbReference type="EMBL" id="TNN70479.1"/>
    </source>
</evidence>
<name>A0A4Z2HXA8_9TELE</name>
<comment type="caution">
    <text evidence="1">The sequence shown here is derived from an EMBL/GenBank/DDBJ whole genome shotgun (WGS) entry which is preliminary data.</text>
</comment>
<gene>
    <name evidence="1" type="ORF">EYF80_019356</name>
</gene>
<accession>A0A4Z2HXA8</accession>
<reference evidence="1 2" key="1">
    <citation type="submission" date="2019-03" db="EMBL/GenBank/DDBJ databases">
        <title>First draft genome of Liparis tanakae, snailfish: a comprehensive survey of snailfish specific genes.</title>
        <authorList>
            <person name="Kim W."/>
            <person name="Song I."/>
            <person name="Jeong J.-H."/>
            <person name="Kim D."/>
            <person name="Kim S."/>
            <person name="Ryu S."/>
            <person name="Song J.Y."/>
            <person name="Lee S.K."/>
        </authorList>
    </citation>
    <scope>NUCLEOTIDE SEQUENCE [LARGE SCALE GENOMIC DNA]</scope>
    <source>
        <tissue evidence="1">Muscle</tissue>
    </source>
</reference>